<evidence type="ECO:0000256" key="6">
    <source>
        <dbReference type="ARBA" id="ARBA00023186"/>
    </source>
</evidence>
<feature type="domain" description="PPIase FKBP-type" evidence="11">
    <location>
        <begin position="6"/>
        <end position="83"/>
    </location>
</feature>
<evidence type="ECO:0000313" key="13">
    <source>
        <dbReference type="Proteomes" id="UP001595705"/>
    </source>
</evidence>
<evidence type="ECO:0000259" key="11">
    <source>
        <dbReference type="PROSITE" id="PS50059"/>
    </source>
</evidence>
<keyword evidence="5 9" id="KW-0697">Rotamase</keyword>
<keyword evidence="6" id="KW-0143">Chaperone</keyword>
<comment type="similarity">
    <text evidence="3 10">Belongs to the FKBP-type PPIase family.</text>
</comment>
<dbReference type="Pfam" id="PF00254">
    <property type="entry name" value="FKBP_C"/>
    <property type="match status" value="1"/>
</dbReference>
<evidence type="ECO:0000256" key="7">
    <source>
        <dbReference type="ARBA" id="ARBA00023235"/>
    </source>
</evidence>
<dbReference type="Proteomes" id="UP001595705">
    <property type="component" value="Unassembled WGS sequence"/>
</dbReference>
<sequence length="159" mass="16949">MEIAASRVASIHYTLTDDAGQVIDKSPESQPLSYLHGAGNIVPGLENALAGRKAGDSLKVDVKPEEAYGVRNESLVQDVPREAFKNVDAVEPGMQFKAQTAHGPLLVTVVEVGDEQVKIDGNHPLAGRNLHFAVEVADVREASEEEKNLGQVSAAPQSE</sequence>
<dbReference type="PANTHER" id="PTHR47861:SF3">
    <property type="entry name" value="FKBP-TYPE PEPTIDYL-PROLYL CIS-TRANS ISOMERASE SLYD"/>
    <property type="match status" value="1"/>
</dbReference>
<organism evidence="12 13">
    <name type="scientific">Luteimonas soli</name>
    <dbReference type="NCBI Taxonomy" id="1648966"/>
    <lineage>
        <taxon>Bacteria</taxon>
        <taxon>Pseudomonadati</taxon>
        <taxon>Pseudomonadota</taxon>
        <taxon>Gammaproteobacteria</taxon>
        <taxon>Lysobacterales</taxon>
        <taxon>Lysobacteraceae</taxon>
        <taxon>Luteimonas</taxon>
    </lineage>
</organism>
<name>A0ABV7XJ79_9GAMM</name>
<dbReference type="EC" id="5.2.1.8" evidence="10"/>
<evidence type="ECO:0000256" key="8">
    <source>
        <dbReference type="ARBA" id="ARBA00037071"/>
    </source>
</evidence>
<evidence type="ECO:0000256" key="9">
    <source>
        <dbReference type="PROSITE-ProRule" id="PRU00277"/>
    </source>
</evidence>
<evidence type="ECO:0000256" key="2">
    <source>
        <dbReference type="ARBA" id="ARBA00004496"/>
    </source>
</evidence>
<dbReference type="RefSeq" id="WP_386742902.1">
    <property type="nucleotide sequence ID" value="NZ_JBHRYA010000003.1"/>
</dbReference>
<evidence type="ECO:0000256" key="4">
    <source>
        <dbReference type="ARBA" id="ARBA00022490"/>
    </source>
</evidence>
<dbReference type="PANTHER" id="PTHR47861">
    <property type="entry name" value="FKBP-TYPE PEPTIDYL-PROLYL CIS-TRANS ISOMERASE SLYD"/>
    <property type="match status" value="1"/>
</dbReference>
<dbReference type="SUPFAM" id="SSF54534">
    <property type="entry name" value="FKBP-like"/>
    <property type="match status" value="1"/>
</dbReference>
<evidence type="ECO:0000313" key="12">
    <source>
        <dbReference type="EMBL" id="MFC3715803.1"/>
    </source>
</evidence>
<dbReference type="GO" id="GO:0003755">
    <property type="term" value="F:peptidyl-prolyl cis-trans isomerase activity"/>
    <property type="evidence" value="ECO:0007669"/>
    <property type="project" value="UniProtKB-EC"/>
</dbReference>
<gene>
    <name evidence="12" type="ORF">ACFONC_06545</name>
</gene>
<keyword evidence="13" id="KW-1185">Reference proteome</keyword>
<protein>
    <recommendedName>
        <fullName evidence="10">Peptidyl-prolyl cis-trans isomerase</fullName>
        <ecNumber evidence="10">5.2.1.8</ecNumber>
    </recommendedName>
</protein>
<keyword evidence="4" id="KW-0963">Cytoplasm</keyword>
<evidence type="ECO:0000256" key="1">
    <source>
        <dbReference type="ARBA" id="ARBA00000971"/>
    </source>
</evidence>
<comment type="caution">
    <text evidence="12">The sequence shown here is derived from an EMBL/GenBank/DDBJ whole genome shotgun (WGS) entry which is preliminary data.</text>
</comment>
<dbReference type="InterPro" id="IPR046357">
    <property type="entry name" value="PPIase_dom_sf"/>
</dbReference>
<dbReference type="Gene3D" id="3.10.50.40">
    <property type="match status" value="1"/>
</dbReference>
<dbReference type="Gene3D" id="2.40.10.330">
    <property type="match status" value="1"/>
</dbReference>
<dbReference type="EMBL" id="JBHRYA010000003">
    <property type="protein sequence ID" value="MFC3715803.1"/>
    <property type="molecule type" value="Genomic_DNA"/>
</dbReference>
<proteinExistence type="inferred from homology"/>
<reference evidence="13" key="1">
    <citation type="journal article" date="2019" name="Int. J. Syst. Evol. Microbiol.">
        <title>The Global Catalogue of Microorganisms (GCM) 10K type strain sequencing project: providing services to taxonomists for standard genome sequencing and annotation.</title>
        <authorList>
            <consortium name="The Broad Institute Genomics Platform"/>
            <consortium name="The Broad Institute Genome Sequencing Center for Infectious Disease"/>
            <person name="Wu L."/>
            <person name="Ma J."/>
        </authorList>
    </citation>
    <scope>NUCLEOTIDE SEQUENCE [LARGE SCALE GENOMIC DNA]</scope>
    <source>
        <strain evidence="13">KCTC 42441</strain>
    </source>
</reference>
<accession>A0ABV7XJ79</accession>
<evidence type="ECO:0000256" key="10">
    <source>
        <dbReference type="RuleBase" id="RU003915"/>
    </source>
</evidence>
<comment type="subcellular location">
    <subcellularLocation>
        <location evidence="2">Cytoplasm</location>
    </subcellularLocation>
</comment>
<dbReference type="InterPro" id="IPR001179">
    <property type="entry name" value="PPIase_FKBP_dom"/>
</dbReference>
<evidence type="ECO:0000256" key="5">
    <source>
        <dbReference type="ARBA" id="ARBA00023110"/>
    </source>
</evidence>
<dbReference type="PROSITE" id="PS50059">
    <property type="entry name" value="FKBP_PPIASE"/>
    <property type="match status" value="1"/>
</dbReference>
<comment type="function">
    <text evidence="8">Also involved in hydrogenase metallocenter assembly, probably by participating in the nickel insertion step. This function in hydrogenase biosynthesis requires chaperone activity and the presence of the metal-binding domain, but not PPIase activity.</text>
</comment>
<keyword evidence="7 9" id="KW-0413">Isomerase</keyword>
<evidence type="ECO:0000256" key="3">
    <source>
        <dbReference type="ARBA" id="ARBA00006577"/>
    </source>
</evidence>
<comment type="catalytic activity">
    <reaction evidence="1 9 10">
        <text>[protein]-peptidylproline (omega=180) = [protein]-peptidylproline (omega=0)</text>
        <dbReference type="Rhea" id="RHEA:16237"/>
        <dbReference type="Rhea" id="RHEA-COMP:10747"/>
        <dbReference type="Rhea" id="RHEA-COMP:10748"/>
        <dbReference type="ChEBI" id="CHEBI:83833"/>
        <dbReference type="ChEBI" id="CHEBI:83834"/>
        <dbReference type="EC" id="5.2.1.8"/>
    </reaction>
</comment>
<dbReference type="InterPro" id="IPR048261">
    <property type="entry name" value="SlpA/SlyD-like_ins_sf"/>
</dbReference>